<protein>
    <submittedName>
        <fullName evidence="1">Uncharacterized protein</fullName>
    </submittedName>
</protein>
<accession>A0A147HZ60</accession>
<gene>
    <name evidence="1" type="ORF">NS334_13070</name>
</gene>
<dbReference type="RefSeq" id="WP_058756395.1">
    <property type="nucleotide sequence ID" value="NZ_LDTB01000056.1"/>
</dbReference>
<keyword evidence="2" id="KW-1185">Reference proteome</keyword>
<proteinExistence type="predicted"/>
<dbReference type="AlphaFoldDB" id="A0A147HZ60"/>
<evidence type="ECO:0000313" key="2">
    <source>
        <dbReference type="Proteomes" id="UP000074310"/>
    </source>
</evidence>
<organism evidence="1 2">
    <name type="scientific">Sphingomonas endophytica</name>
    <dbReference type="NCBI Taxonomy" id="869719"/>
    <lineage>
        <taxon>Bacteria</taxon>
        <taxon>Pseudomonadati</taxon>
        <taxon>Pseudomonadota</taxon>
        <taxon>Alphaproteobacteria</taxon>
        <taxon>Sphingomonadales</taxon>
        <taxon>Sphingomonadaceae</taxon>
        <taxon>Sphingomonas</taxon>
    </lineage>
</organism>
<sequence length="99" mass="9944">MAGVDGTYDCTVKSPLGDQKLTLTVTQSGGEFTGQASGAMGSSDVHGTVEGNTLAWKQQMTVPMPMTLDITATVDGDAITGSVGAGAFGSFPLNGTRTA</sequence>
<name>A0A147HZ60_9SPHN</name>
<dbReference type="Proteomes" id="UP000074310">
    <property type="component" value="Unassembled WGS sequence"/>
</dbReference>
<reference evidence="1 2" key="1">
    <citation type="journal article" date="2016" name="Front. Microbiol.">
        <title>Genomic Resource of Rice Seed Associated Bacteria.</title>
        <authorList>
            <person name="Midha S."/>
            <person name="Bansal K."/>
            <person name="Sharma S."/>
            <person name="Kumar N."/>
            <person name="Patil P.P."/>
            <person name="Chaudhry V."/>
            <person name="Patil P.B."/>
        </authorList>
    </citation>
    <scope>NUCLEOTIDE SEQUENCE [LARGE SCALE GENOMIC DNA]</scope>
    <source>
        <strain evidence="1 2">NS334</strain>
    </source>
</reference>
<comment type="caution">
    <text evidence="1">The sequence shown here is derived from an EMBL/GenBank/DDBJ whole genome shotgun (WGS) entry which is preliminary data.</text>
</comment>
<evidence type="ECO:0000313" key="1">
    <source>
        <dbReference type="EMBL" id="KTT70224.1"/>
    </source>
</evidence>
<dbReference type="PATRIC" id="fig|869719.3.peg.2603"/>
<dbReference type="OrthoDB" id="5145750at2"/>
<dbReference type="EMBL" id="LDTB01000056">
    <property type="protein sequence ID" value="KTT70224.1"/>
    <property type="molecule type" value="Genomic_DNA"/>
</dbReference>